<keyword evidence="16" id="KW-1185">Reference proteome</keyword>
<keyword evidence="7 13" id="KW-1133">Transmembrane helix</keyword>
<reference evidence="15" key="1">
    <citation type="submission" date="2025-08" db="UniProtKB">
        <authorList>
            <consortium name="Ensembl"/>
        </authorList>
    </citation>
    <scope>IDENTIFICATION</scope>
</reference>
<feature type="region of interest" description="Disordered" evidence="12">
    <location>
        <begin position="136"/>
        <end position="164"/>
    </location>
</feature>
<keyword evidence="6" id="KW-0677">Repeat</keyword>
<feature type="compositionally biased region" description="Basic and acidic residues" evidence="12">
    <location>
        <begin position="69"/>
        <end position="89"/>
    </location>
</feature>
<dbReference type="PANTHER" id="PTHR11640">
    <property type="entry name" value="NEPHRIN"/>
    <property type="match status" value="1"/>
</dbReference>
<evidence type="ECO:0000256" key="11">
    <source>
        <dbReference type="ARBA" id="ARBA00023319"/>
    </source>
</evidence>
<dbReference type="Proteomes" id="UP000694389">
    <property type="component" value="Unassembled WGS sequence"/>
</dbReference>
<dbReference type="InterPro" id="IPR013783">
    <property type="entry name" value="Ig-like_fold"/>
</dbReference>
<feature type="region of interest" description="Disordered" evidence="12">
    <location>
        <begin position="819"/>
        <end position="843"/>
    </location>
</feature>
<evidence type="ECO:0000313" key="16">
    <source>
        <dbReference type="Proteomes" id="UP000694389"/>
    </source>
</evidence>
<reference evidence="15" key="2">
    <citation type="submission" date="2025-09" db="UniProtKB">
        <authorList>
            <consortium name="Ensembl"/>
        </authorList>
    </citation>
    <scope>IDENTIFICATION</scope>
</reference>
<dbReference type="PANTHER" id="PTHR11640:SF49">
    <property type="entry name" value="KIN OF IRRE-LIKE PROTEIN 3"/>
    <property type="match status" value="1"/>
</dbReference>
<dbReference type="InterPro" id="IPR013098">
    <property type="entry name" value="Ig_I-set"/>
</dbReference>
<feature type="domain" description="Ig-like" evidence="14">
    <location>
        <begin position="487"/>
        <end position="567"/>
    </location>
</feature>
<dbReference type="InterPro" id="IPR007110">
    <property type="entry name" value="Ig-like_dom"/>
</dbReference>
<evidence type="ECO:0000256" key="13">
    <source>
        <dbReference type="SAM" id="Phobius"/>
    </source>
</evidence>
<feature type="compositionally biased region" description="Polar residues" evidence="12">
    <location>
        <begin position="821"/>
        <end position="838"/>
    </location>
</feature>
<protein>
    <submittedName>
        <fullName evidence="15">Kirre like nephrin family adhesion molecule 3</fullName>
    </submittedName>
</protein>
<dbReference type="FunFam" id="2.60.40.10:FF:000103">
    <property type="entry name" value="Kirre like nephrin family adhesion molecule 3"/>
    <property type="match status" value="1"/>
</dbReference>
<feature type="compositionally biased region" description="Basic and acidic residues" evidence="12">
    <location>
        <begin position="140"/>
        <end position="157"/>
    </location>
</feature>
<feature type="domain" description="Ig-like" evidence="14">
    <location>
        <begin position="185"/>
        <end position="294"/>
    </location>
</feature>
<sequence length="954" mass="105174">MAALVPRVRTQVSQPHAHSHSHPDSSRGRERERERERGEGGRDGGRKGGRSLVVELYPPDCVCYVSGRARERESMREKEKEGGQVRAEETENGLAIRNRASERERVSVCVLRVSSEDTESPQAHINKRACEAELTAGNSEEWHTERKETQGETEKKKNQQKKRRTEDRLPAFHWFCPLHSPVMIPWVLLLLWISGHGAEAMFSQQPQDLVVVAGQPVTLPCTIPGYHGVVLWIKDGLALGVGRDLSGYPRYTVTGDHGSGEHHLQIQRAELMDDAVFECQAVQAAMRSRPARLTVLVPPEDPVISGGPVVSLRAGDPLNLTCHADNAKPAASIIWIRNGEVLNGAMYSKTLLRDGRRESTVSTLYLSPSNIETGQQIICKASNKAVPNGKETSVTIDIQHLPLVNLSVEPQPVLEGNLVKFHCSAKANPPVTLYRWAKGGSIIKEVSGDTYEVIVDHSFFTEPVSCEVTNPLGSTNISRNVDVYFGPRMSAEPQSLQVDLGSDAVFNCAWTGNPSLTIVWMKRGSGVVLSNENLLTLKSVRQEDAGKYVCRAVVPRVGAGEKEVSLTVNGPPTISSTQTQQALHGEKGQIKCFIRSTPPPDRIAWSWKETVLESGTSGRYTVETVTTEEGVISTLTMSNIVPADFQTIYNCTAWNSFGSDTEIIRLKEQESLPVAVIIGIAVGAFVALIVLMGTIGAFCCTRSQRKEAHLVMPSLPVSICAHQRELASKIKTENLKGVVSAKNDIRVEIVHKDHNAARENEEHTSMKQLMVSVERGEFQQESVLKQLEVLQEEEKEYQHIKDPTNGYYSVNTFKEHHTPTMAGNQSTEVRNPTNTGTLGKQRVPTGMSFTNIYSTLGAGPNRLYDYSQRFVLGMGSSSIELCEREFQRGSLSDSSSFIDTQCDSSVSSYSKPDGYVQFDKDSKASASSSSHYSQSSSQNSDLTRPLQKRMQTHV</sequence>
<keyword evidence="11" id="KW-0393">Immunoglobulin domain</keyword>
<dbReference type="InterPro" id="IPR003599">
    <property type="entry name" value="Ig_sub"/>
</dbReference>
<evidence type="ECO:0000259" key="14">
    <source>
        <dbReference type="PROSITE" id="PS50835"/>
    </source>
</evidence>
<name>A0A8C4GNZ8_DICLA</name>
<dbReference type="CDD" id="cd05759">
    <property type="entry name" value="IgI_2_KIRREL3-like"/>
    <property type="match status" value="1"/>
</dbReference>
<dbReference type="CDD" id="cd05898">
    <property type="entry name" value="IgI_5_KIRREL3"/>
    <property type="match status" value="1"/>
</dbReference>
<organism evidence="15 16">
    <name type="scientific">Dicentrarchus labrax</name>
    <name type="common">European seabass</name>
    <name type="synonym">Morone labrax</name>
    <dbReference type="NCBI Taxonomy" id="13489"/>
    <lineage>
        <taxon>Eukaryota</taxon>
        <taxon>Metazoa</taxon>
        <taxon>Chordata</taxon>
        <taxon>Craniata</taxon>
        <taxon>Vertebrata</taxon>
        <taxon>Euteleostomi</taxon>
        <taxon>Actinopterygii</taxon>
        <taxon>Neopterygii</taxon>
        <taxon>Teleostei</taxon>
        <taxon>Neoteleostei</taxon>
        <taxon>Acanthomorphata</taxon>
        <taxon>Eupercaria</taxon>
        <taxon>Moronidae</taxon>
        <taxon>Dicentrarchus</taxon>
    </lineage>
</organism>
<feature type="transmembrane region" description="Helical" evidence="13">
    <location>
        <begin position="171"/>
        <end position="193"/>
    </location>
</feature>
<feature type="region of interest" description="Disordered" evidence="12">
    <location>
        <begin position="917"/>
        <end position="954"/>
    </location>
</feature>
<dbReference type="Pfam" id="PF13927">
    <property type="entry name" value="Ig_3"/>
    <property type="match status" value="1"/>
</dbReference>
<evidence type="ECO:0000256" key="9">
    <source>
        <dbReference type="ARBA" id="ARBA00023157"/>
    </source>
</evidence>
<dbReference type="InterPro" id="IPR051275">
    <property type="entry name" value="Cell_adhesion_signaling"/>
</dbReference>
<keyword evidence="4 13" id="KW-0812">Transmembrane</keyword>
<keyword evidence="3" id="KW-1003">Cell membrane</keyword>
<dbReference type="FunFam" id="2.60.40.10:FF:000170">
    <property type="entry name" value="Kirre like nephrin family adhesion molecule 3"/>
    <property type="match status" value="1"/>
</dbReference>
<evidence type="ECO:0000256" key="10">
    <source>
        <dbReference type="ARBA" id="ARBA00023180"/>
    </source>
</evidence>
<keyword evidence="5" id="KW-0732">Signal</keyword>
<dbReference type="GO" id="GO:0050839">
    <property type="term" value="F:cell adhesion molecule binding"/>
    <property type="evidence" value="ECO:0007669"/>
    <property type="project" value="TreeGrafter"/>
</dbReference>
<feature type="transmembrane region" description="Helical" evidence="13">
    <location>
        <begin position="674"/>
        <end position="700"/>
    </location>
</feature>
<dbReference type="GO" id="GO:0005886">
    <property type="term" value="C:plasma membrane"/>
    <property type="evidence" value="ECO:0007669"/>
    <property type="project" value="UniProtKB-SubCell"/>
</dbReference>
<keyword evidence="10" id="KW-0325">Glycoprotein</keyword>
<feature type="domain" description="Ig-like" evidence="14">
    <location>
        <begin position="572"/>
        <end position="667"/>
    </location>
</feature>
<keyword evidence="9" id="KW-1015">Disulfide bond</keyword>
<evidence type="ECO:0000256" key="1">
    <source>
        <dbReference type="ARBA" id="ARBA00004251"/>
    </source>
</evidence>
<feature type="compositionally biased region" description="Low complexity" evidence="12">
    <location>
        <begin position="924"/>
        <end position="940"/>
    </location>
</feature>
<comment type="subcellular location">
    <subcellularLocation>
        <location evidence="1">Cell membrane</location>
        <topology evidence="1">Single-pass type I membrane protein</topology>
    </subcellularLocation>
</comment>
<feature type="region of interest" description="Disordered" evidence="12">
    <location>
        <begin position="69"/>
        <end position="90"/>
    </location>
</feature>
<evidence type="ECO:0000313" key="15">
    <source>
        <dbReference type="Ensembl" id="ENSDLAP00005022775.2"/>
    </source>
</evidence>
<comment type="similarity">
    <text evidence="2">Belongs to the immunoglobulin superfamily.</text>
</comment>
<accession>A0A8C4GNZ8</accession>
<dbReference type="InterPro" id="IPR013162">
    <property type="entry name" value="CD80_C2-set"/>
</dbReference>
<proteinExistence type="inferred from homology"/>
<evidence type="ECO:0000256" key="2">
    <source>
        <dbReference type="ARBA" id="ARBA00008637"/>
    </source>
</evidence>
<dbReference type="AlphaFoldDB" id="A0A8C4GNZ8"/>
<dbReference type="SMART" id="SM00408">
    <property type="entry name" value="IGc2"/>
    <property type="match status" value="3"/>
</dbReference>
<feature type="region of interest" description="Disordered" evidence="12">
    <location>
        <begin position="1"/>
        <end position="51"/>
    </location>
</feature>
<keyword evidence="8 13" id="KW-0472">Membrane</keyword>
<evidence type="ECO:0000256" key="6">
    <source>
        <dbReference type="ARBA" id="ARBA00022737"/>
    </source>
</evidence>
<feature type="domain" description="Ig-like" evidence="14">
    <location>
        <begin position="402"/>
        <end position="482"/>
    </location>
</feature>
<evidence type="ECO:0000256" key="4">
    <source>
        <dbReference type="ARBA" id="ARBA00022692"/>
    </source>
</evidence>
<dbReference type="FunFam" id="2.60.40.10:FF:000077">
    <property type="entry name" value="Kirre like nephrin family adhesion molecule 3"/>
    <property type="match status" value="1"/>
</dbReference>
<dbReference type="InterPro" id="IPR003598">
    <property type="entry name" value="Ig_sub2"/>
</dbReference>
<dbReference type="SUPFAM" id="SSF48726">
    <property type="entry name" value="Immunoglobulin"/>
    <property type="match status" value="5"/>
</dbReference>
<dbReference type="InterPro" id="IPR036179">
    <property type="entry name" value="Ig-like_dom_sf"/>
</dbReference>
<dbReference type="Pfam" id="PF08205">
    <property type="entry name" value="C2-set_2"/>
    <property type="match status" value="1"/>
</dbReference>
<dbReference type="Gene3D" id="2.60.40.10">
    <property type="entry name" value="Immunoglobulins"/>
    <property type="match status" value="5"/>
</dbReference>
<evidence type="ECO:0000256" key="12">
    <source>
        <dbReference type="SAM" id="MobiDB-lite"/>
    </source>
</evidence>
<evidence type="ECO:0000256" key="8">
    <source>
        <dbReference type="ARBA" id="ARBA00023136"/>
    </source>
</evidence>
<dbReference type="Ensembl" id="ENSDLAT00005024385.2">
    <property type="protein sequence ID" value="ENSDLAP00005022775.2"/>
    <property type="gene ID" value="ENSDLAG00005009880.2"/>
</dbReference>
<evidence type="ECO:0000256" key="3">
    <source>
        <dbReference type="ARBA" id="ARBA00022475"/>
    </source>
</evidence>
<dbReference type="GO" id="GO:0007416">
    <property type="term" value="P:synapse assembly"/>
    <property type="evidence" value="ECO:0007669"/>
    <property type="project" value="TreeGrafter"/>
</dbReference>
<feature type="compositionally biased region" description="Basic and acidic residues" evidence="12">
    <location>
        <begin position="21"/>
        <end position="46"/>
    </location>
</feature>
<feature type="domain" description="Ig-like" evidence="14">
    <location>
        <begin position="299"/>
        <end position="395"/>
    </location>
</feature>
<dbReference type="Pfam" id="PF07679">
    <property type="entry name" value="I-set"/>
    <property type="match status" value="2"/>
</dbReference>
<evidence type="ECO:0000256" key="5">
    <source>
        <dbReference type="ARBA" id="ARBA00022729"/>
    </source>
</evidence>
<dbReference type="PROSITE" id="PS50835">
    <property type="entry name" value="IG_LIKE"/>
    <property type="match status" value="5"/>
</dbReference>
<dbReference type="FunFam" id="2.60.40.10:FF:000094">
    <property type="entry name" value="Kirre like nephrin family adhesion molecule 3"/>
    <property type="match status" value="1"/>
</dbReference>
<dbReference type="SMART" id="SM00409">
    <property type="entry name" value="IG"/>
    <property type="match status" value="4"/>
</dbReference>
<evidence type="ECO:0000256" key="7">
    <source>
        <dbReference type="ARBA" id="ARBA00022989"/>
    </source>
</evidence>
<dbReference type="GO" id="GO:0098609">
    <property type="term" value="P:cell-cell adhesion"/>
    <property type="evidence" value="ECO:0007669"/>
    <property type="project" value="TreeGrafter"/>
</dbReference>
<dbReference type="GeneTree" id="ENSGT00940000157126"/>
<dbReference type="GO" id="GO:0005911">
    <property type="term" value="C:cell-cell junction"/>
    <property type="evidence" value="ECO:0007669"/>
    <property type="project" value="TreeGrafter"/>
</dbReference>